<dbReference type="Pfam" id="PF00582">
    <property type="entry name" value="Usp"/>
    <property type="match status" value="1"/>
</dbReference>
<evidence type="ECO:0000256" key="1">
    <source>
        <dbReference type="ARBA" id="ARBA00008791"/>
    </source>
</evidence>
<dbReference type="SUPFAM" id="SSF52402">
    <property type="entry name" value="Adenine nucleotide alpha hydrolases-like"/>
    <property type="match status" value="1"/>
</dbReference>
<comment type="caution">
    <text evidence="3">The sequence shown here is derived from an EMBL/GenBank/DDBJ whole genome shotgun (WGS) entry which is preliminary data.</text>
</comment>
<dbReference type="InterPro" id="IPR006015">
    <property type="entry name" value="Universal_stress_UspA"/>
</dbReference>
<name>A0AAP3E363_9EURY</name>
<dbReference type="CDD" id="cd00293">
    <property type="entry name" value="USP-like"/>
    <property type="match status" value="1"/>
</dbReference>
<dbReference type="InterPro" id="IPR006016">
    <property type="entry name" value="UspA"/>
</dbReference>
<sequence length="150" mass="15376">MEGNTIIIPTDGSEYAENAAEVGFGIAEKIGATVHILAVGDTKLTHLSSVGGPPPKTKEDLVDVATEWATDLADAAEADGLEAEVVVRSGTPAKEIADYAAEIDADMIVMGTAGRSGFERMVVGSVTNKVVQTAPVPVLTVRPDGTVDAA</sequence>
<dbReference type="PANTHER" id="PTHR46268:SF6">
    <property type="entry name" value="UNIVERSAL STRESS PROTEIN UP12"/>
    <property type="match status" value="1"/>
</dbReference>
<reference evidence="3" key="1">
    <citation type="submission" date="2022-09" db="EMBL/GenBank/DDBJ databases">
        <title>Enrichment on poylsaccharides allowed isolation of novel metabolic and taxonomic groups of Haloarchaea.</title>
        <authorList>
            <person name="Sorokin D.Y."/>
            <person name="Elcheninov A.G."/>
            <person name="Khizhniak T.V."/>
            <person name="Kolganova T.V."/>
            <person name="Kublanov I.V."/>
        </authorList>
    </citation>
    <scope>NUCLEOTIDE SEQUENCE</scope>
    <source>
        <strain evidence="3">AArc-xg1-1</strain>
    </source>
</reference>
<dbReference type="Gene3D" id="3.40.50.620">
    <property type="entry name" value="HUPs"/>
    <property type="match status" value="1"/>
</dbReference>
<dbReference type="AlphaFoldDB" id="A0AAP3E363"/>
<feature type="domain" description="UspA" evidence="2">
    <location>
        <begin position="5"/>
        <end position="142"/>
    </location>
</feature>
<evidence type="ECO:0000259" key="2">
    <source>
        <dbReference type="Pfam" id="PF00582"/>
    </source>
</evidence>
<accession>A0AAP3E363</accession>
<organism evidence="3 4">
    <name type="scientific">Natronoglomus mannanivorans</name>
    <dbReference type="NCBI Taxonomy" id="2979990"/>
    <lineage>
        <taxon>Archaea</taxon>
        <taxon>Methanobacteriati</taxon>
        <taxon>Methanobacteriota</taxon>
        <taxon>Stenosarchaea group</taxon>
        <taxon>Halobacteria</taxon>
        <taxon>Halobacteriales</taxon>
        <taxon>Natrialbaceae</taxon>
        <taxon>Natronoglomus</taxon>
    </lineage>
</organism>
<dbReference type="InterPro" id="IPR014729">
    <property type="entry name" value="Rossmann-like_a/b/a_fold"/>
</dbReference>
<evidence type="ECO:0000313" key="3">
    <source>
        <dbReference type="EMBL" id="MCU4743090.1"/>
    </source>
</evidence>
<protein>
    <submittedName>
        <fullName evidence="3">Universal stress protein</fullName>
    </submittedName>
</protein>
<proteinExistence type="inferred from homology"/>
<dbReference type="PRINTS" id="PR01438">
    <property type="entry name" value="UNVRSLSTRESS"/>
</dbReference>
<dbReference type="RefSeq" id="WP_338004908.1">
    <property type="nucleotide sequence ID" value="NZ_JAOPKA010000012.1"/>
</dbReference>
<dbReference type="PANTHER" id="PTHR46268">
    <property type="entry name" value="STRESS RESPONSE PROTEIN NHAX"/>
    <property type="match status" value="1"/>
</dbReference>
<dbReference type="Proteomes" id="UP001321018">
    <property type="component" value="Unassembled WGS sequence"/>
</dbReference>
<comment type="similarity">
    <text evidence="1">Belongs to the universal stress protein A family.</text>
</comment>
<dbReference type="EMBL" id="JAOPKA010000012">
    <property type="protein sequence ID" value="MCU4743090.1"/>
    <property type="molecule type" value="Genomic_DNA"/>
</dbReference>
<gene>
    <name evidence="3" type="ORF">OB960_17015</name>
</gene>
<evidence type="ECO:0000313" key="4">
    <source>
        <dbReference type="Proteomes" id="UP001321018"/>
    </source>
</evidence>